<keyword evidence="3" id="KW-1185">Reference proteome</keyword>
<evidence type="ECO:0000313" key="2">
    <source>
        <dbReference type="EMBL" id="KAF7722744.1"/>
    </source>
</evidence>
<dbReference type="Proteomes" id="UP000605846">
    <property type="component" value="Unassembled WGS sequence"/>
</dbReference>
<gene>
    <name evidence="2" type="ORF">EC973_002728</name>
</gene>
<accession>A0A8H7BMH9</accession>
<protein>
    <submittedName>
        <fullName evidence="2">Uncharacterized protein</fullName>
    </submittedName>
</protein>
<feature type="compositionally biased region" description="Polar residues" evidence="1">
    <location>
        <begin position="90"/>
        <end position="103"/>
    </location>
</feature>
<name>A0A8H7BMH9_9FUNG</name>
<evidence type="ECO:0000256" key="1">
    <source>
        <dbReference type="SAM" id="MobiDB-lite"/>
    </source>
</evidence>
<organism evidence="2 3">
    <name type="scientific">Apophysomyces ossiformis</name>
    <dbReference type="NCBI Taxonomy" id="679940"/>
    <lineage>
        <taxon>Eukaryota</taxon>
        <taxon>Fungi</taxon>
        <taxon>Fungi incertae sedis</taxon>
        <taxon>Mucoromycota</taxon>
        <taxon>Mucoromycotina</taxon>
        <taxon>Mucoromycetes</taxon>
        <taxon>Mucorales</taxon>
        <taxon>Mucorineae</taxon>
        <taxon>Mucoraceae</taxon>
        <taxon>Apophysomyces</taxon>
    </lineage>
</organism>
<dbReference type="AlphaFoldDB" id="A0A8H7BMH9"/>
<feature type="compositionally biased region" description="Basic and acidic residues" evidence="1">
    <location>
        <begin position="56"/>
        <end position="67"/>
    </location>
</feature>
<evidence type="ECO:0000313" key="3">
    <source>
        <dbReference type="Proteomes" id="UP000605846"/>
    </source>
</evidence>
<feature type="compositionally biased region" description="Low complexity" evidence="1">
    <location>
        <begin position="73"/>
        <end position="82"/>
    </location>
</feature>
<dbReference type="EMBL" id="JABAYA010000179">
    <property type="protein sequence ID" value="KAF7722744.1"/>
    <property type="molecule type" value="Genomic_DNA"/>
</dbReference>
<proteinExistence type="predicted"/>
<feature type="region of interest" description="Disordered" evidence="1">
    <location>
        <begin position="37"/>
        <end position="220"/>
    </location>
</feature>
<feature type="compositionally biased region" description="Basic and acidic residues" evidence="1">
    <location>
        <begin position="104"/>
        <end position="113"/>
    </location>
</feature>
<reference evidence="2" key="1">
    <citation type="submission" date="2020-01" db="EMBL/GenBank/DDBJ databases">
        <title>Genome Sequencing of Three Apophysomyces-Like Fungal Strains Confirms a Novel Fungal Genus in the Mucoromycota with divergent Burkholderia-like Endosymbiotic Bacteria.</title>
        <authorList>
            <person name="Stajich J.E."/>
            <person name="Macias A.M."/>
            <person name="Carter-House D."/>
            <person name="Lovett B."/>
            <person name="Kasson L.R."/>
            <person name="Berry K."/>
            <person name="Grigoriev I."/>
            <person name="Chang Y."/>
            <person name="Spatafora J."/>
            <person name="Kasson M.T."/>
        </authorList>
    </citation>
    <scope>NUCLEOTIDE SEQUENCE</scope>
    <source>
        <strain evidence="2">NRRL A-21654</strain>
    </source>
</reference>
<feature type="compositionally biased region" description="Basic and acidic residues" evidence="1">
    <location>
        <begin position="170"/>
        <end position="187"/>
    </location>
</feature>
<feature type="compositionally biased region" description="Acidic residues" evidence="1">
    <location>
        <begin position="196"/>
        <end position="220"/>
    </location>
</feature>
<sequence>MSSSCTKTDLIDLFNKHVAANREAILFAYQQQMEEKQRLESVPSLGRGQRMRQRSKRIEDHEIKTEPDSDSFSNLQKKSNSQESKKKRGQFNTFPLPMTQQATEMKELTKPDSTDEIDFSSPVIGDSIVSSDEDQQPLTKSHFTDRQPVPKAFTKHRPRSPLIMPKSHKTPTEDTDEHRRNGVHIKEANGVGHYDSDEDDYDYSADSSDFEDTDEEAYDDDLNAEEVTMLLKGTYNSHVFVSALI</sequence>
<comment type="caution">
    <text evidence="2">The sequence shown here is derived from an EMBL/GenBank/DDBJ whole genome shotgun (WGS) entry which is preliminary data.</text>
</comment>